<evidence type="ECO:0000313" key="2">
    <source>
        <dbReference type="Proteomes" id="UP000654993"/>
    </source>
</evidence>
<reference evidence="1" key="1">
    <citation type="submission" date="2020-08" db="EMBL/GenBank/DDBJ databases">
        <authorList>
            <person name="Uke A."/>
            <person name="Chhe C."/>
            <person name="Baramee S."/>
            <person name="Kosugi A."/>
        </authorList>
    </citation>
    <scope>NUCLEOTIDE SEQUENCE</scope>
    <source>
        <strain evidence="1">DA-C8</strain>
    </source>
</reference>
<protein>
    <submittedName>
        <fullName evidence="1">Uncharacterized protein</fullName>
    </submittedName>
</protein>
<keyword evidence="2" id="KW-1185">Reference proteome</keyword>
<dbReference type="Proteomes" id="UP000654993">
    <property type="component" value="Unassembled WGS sequence"/>
</dbReference>
<organism evidence="1 2">
    <name type="scientific">Insulibacter thermoxylanivorax</name>
    <dbReference type="NCBI Taxonomy" id="2749268"/>
    <lineage>
        <taxon>Bacteria</taxon>
        <taxon>Bacillati</taxon>
        <taxon>Bacillota</taxon>
        <taxon>Bacilli</taxon>
        <taxon>Bacillales</taxon>
        <taxon>Paenibacillaceae</taxon>
        <taxon>Insulibacter</taxon>
    </lineage>
</organism>
<accession>A0A916QBF7</accession>
<proteinExistence type="predicted"/>
<evidence type="ECO:0000313" key="1">
    <source>
        <dbReference type="EMBL" id="GFR37660.1"/>
    </source>
</evidence>
<dbReference type="AlphaFoldDB" id="A0A916QBF7"/>
<dbReference type="EMBL" id="BMAQ01000006">
    <property type="protein sequence ID" value="GFR37660.1"/>
    <property type="molecule type" value="Genomic_DNA"/>
</dbReference>
<name>A0A916QBF7_9BACL</name>
<comment type="caution">
    <text evidence="1">The sequence shown here is derived from an EMBL/GenBank/DDBJ whole genome shotgun (WGS) entry which is preliminary data.</text>
</comment>
<reference evidence="1" key="2">
    <citation type="journal article" date="2021" name="Data Brief">
        <title>Draft genome sequence data of the facultative, thermophilic, xylanolytic bacterium Paenibacillus sp. strain DA-C8.</title>
        <authorList>
            <person name="Chhe C."/>
            <person name="Uke A."/>
            <person name="Baramee S."/>
            <person name="Ungkulpasvich U."/>
            <person name="Tachaapaikoon C."/>
            <person name="Pason P."/>
            <person name="Waeonukul R."/>
            <person name="Ratanakhanokchai K."/>
            <person name="Kosugi A."/>
        </authorList>
    </citation>
    <scope>NUCLEOTIDE SEQUENCE</scope>
    <source>
        <strain evidence="1">DA-C8</strain>
    </source>
</reference>
<sequence length="80" mass="9409">MLIKTLVRVYDHKLSQTIILLWIHSKHEFIGLMIMNLNVHRFYDLNLKNEYSDQSCAVDPYIEALKRIGLEILGEHRSIG</sequence>
<gene>
    <name evidence="1" type="ORF">PRECH8_09560</name>
</gene>